<evidence type="ECO:0000313" key="2">
    <source>
        <dbReference type="EMBL" id="KAL3888449.1"/>
    </source>
</evidence>
<dbReference type="PANTHER" id="PTHR15921:SF3">
    <property type="entry name" value="PRE-MRNA CLEAVAGE COMPLEX 2 PROTEIN PCF11"/>
    <property type="match status" value="1"/>
</dbReference>
<dbReference type="PANTHER" id="PTHR15921">
    <property type="entry name" value="PRE-MRNA CLEAVAGE COMPLEX II"/>
    <property type="match status" value="1"/>
</dbReference>
<dbReference type="SUPFAM" id="SSF48464">
    <property type="entry name" value="ENTH/VHS domain"/>
    <property type="match status" value="1"/>
</dbReference>
<dbReference type="InterPro" id="IPR008942">
    <property type="entry name" value="ENTH_VHS"/>
</dbReference>
<name>A0ABD3XQE7_SINWO</name>
<dbReference type="AlphaFoldDB" id="A0ABD3XQE7"/>
<accession>A0ABD3XQE7</accession>
<dbReference type="InterPro" id="IPR045154">
    <property type="entry name" value="PCF11-like"/>
</dbReference>
<keyword evidence="3" id="KW-1185">Reference proteome</keyword>
<organism evidence="2 3">
    <name type="scientific">Sinanodonta woodiana</name>
    <name type="common">Chinese pond mussel</name>
    <name type="synonym">Anodonta woodiana</name>
    <dbReference type="NCBI Taxonomy" id="1069815"/>
    <lineage>
        <taxon>Eukaryota</taxon>
        <taxon>Metazoa</taxon>
        <taxon>Spiralia</taxon>
        <taxon>Lophotrochozoa</taxon>
        <taxon>Mollusca</taxon>
        <taxon>Bivalvia</taxon>
        <taxon>Autobranchia</taxon>
        <taxon>Heteroconchia</taxon>
        <taxon>Palaeoheterodonta</taxon>
        <taxon>Unionida</taxon>
        <taxon>Unionoidea</taxon>
        <taxon>Unionidae</taxon>
        <taxon>Unioninae</taxon>
        <taxon>Sinanodonta</taxon>
    </lineage>
</organism>
<reference evidence="2 3" key="1">
    <citation type="submission" date="2024-11" db="EMBL/GenBank/DDBJ databases">
        <title>Chromosome-level genome assembly of the freshwater bivalve Anodonta woodiana.</title>
        <authorList>
            <person name="Chen X."/>
        </authorList>
    </citation>
    <scope>NUCLEOTIDE SEQUENCE [LARGE SCALE GENOMIC DNA]</scope>
    <source>
        <strain evidence="2">MN2024</strain>
        <tissue evidence="2">Gills</tissue>
    </source>
</reference>
<comment type="caution">
    <text evidence="2">The sequence shown here is derived from an EMBL/GenBank/DDBJ whole genome shotgun (WGS) entry which is preliminary data.</text>
</comment>
<protein>
    <recommendedName>
        <fullName evidence="1">CID domain-containing protein</fullName>
    </recommendedName>
</protein>
<dbReference type="PROSITE" id="PS51391">
    <property type="entry name" value="CID"/>
    <property type="match status" value="1"/>
</dbReference>
<sequence length="100" mass="11405">MASRDDSITGYRQALLGLNEVNEPHITFLTILAMQHAQHAYDIVCAIETHIEMVNPNAKLPAIYLIDSIVRNLPQSPYKFLLKKNIVHTFTSVFEKVRIN</sequence>
<feature type="domain" description="CID" evidence="1">
    <location>
        <begin position="3"/>
        <end position="100"/>
    </location>
</feature>
<proteinExistence type="predicted"/>
<evidence type="ECO:0000313" key="3">
    <source>
        <dbReference type="Proteomes" id="UP001634394"/>
    </source>
</evidence>
<dbReference type="InterPro" id="IPR006569">
    <property type="entry name" value="CID_dom"/>
</dbReference>
<gene>
    <name evidence="2" type="ORF">ACJMK2_000816</name>
</gene>
<dbReference type="Gene3D" id="1.25.40.90">
    <property type="match status" value="1"/>
</dbReference>
<evidence type="ECO:0000259" key="1">
    <source>
        <dbReference type="PROSITE" id="PS51391"/>
    </source>
</evidence>
<dbReference type="Pfam" id="PF04818">
    <property type="entry name" value="CID"/>
    <property type="match status" value="1"/>
</dbReference>
<dbReference type="Proteomes" id="UP001634394">
    <property type="component" value="Unassembled WGS sequence"/>
</dbReference>
<dbReference type="EMBL" id="JBJQND010000001">
    <property type="protein sequence ID" value="KAL3888449.1"/>
    <property type="molecule type" value="Genomic_DNA"/>
</dbReference>